<dbReference type="EMBL" id="JACOSL010000047">
    <property type="protein sequence ID" value="MBI1757018.1"/>
    <property type="molecule type" value="Genomic_DNA"/>
</dbReference>
<organism evidence="4 5">
    <name type="scientific">Fimbriimonas ginsengisoli</name>
    <dbReference type="NCBI Taxonomy" id="1005039"/>
    <lineage>
        <taxon>Bacteria</taxon>
        <taxon>Bacillati</taxon>
        <taxon>Armatimonadota</taxon>
        <taxon>Fimbriimonadia</taxon>
        <taxon>Fimbriimonadales</taxon>
        <taxon>Fimbriimonadaceae</taxon>
        <taxon>Fimbriimonas</taxon>
    </lineage>
</organism>
<feature type="signal peptide" evidence="3">
    <location>
        <begin position="1"/>
        <end position="21"/>
    </location>
</feature>
<keyword evidence="2" id="KW-1133">Transmembrane helix</keyword>
<gene>
    <name evidence="4" type="ORF">HYR64_07925</name>
</gene>
<evidence type="ECO:0000256" key="3">
    <source>
        <dbReference type="SAM" id="SignalP"/>
    </source>
</evidence>
<evidence type="ECO:0000313" key="5">
    <source>
        <dbReference type="Proteomes" id="UP000727962"/>
    </source>
</evidence>
<evidence type="ECO:0008006" key="6">
    <source>
        <dbReference type="Google" id="ProtNLM"/>
    </source>
</evidence>
<reference evidence="4" key="1">
    <citation type="submission" date="2020-07" db="EMBL/GenBank/DDBJ databases">
        <title>Huge and variable diversity of episymbiotic CPR bacteria and DPANN archaea in groundwater ecosystems.</title>
        <authorList>
            <person name="He C.Y."/>
            <person name="Keren R."/>
            <person name="Whittaker M."/>
            <person name="Farag I.F."/>
            <person name="Doudna J."/>
            <person name="Cate J.H.D."/>
            <person name="Banfield J.F."/>
        </authorList>
    </citation>
    <scope>NUCLEOTIDE SEQUENCE</scope>
    <source>
        <strain evidence="4">NC_groundwater_17_Pr7_B-0.1um_64_12</strain>
    </source>
</reference>
<dbReference type="AlphaFoldDB" id="A0A931PU36"/>
<proteinExistence type="predicted"/>
<feature type="chain" id="PRO_5037403430" description="EF-hand domain-containing protein" evidence="3">
    <location>
        <begin position="22"/>
        <end position="155"/>
    </location>
</feature>
<keyword evidence="3" id="KW-0732">Signal</keyword>
<dbReference type="Proteomes" id="UP000727962">
    <property type="component" value="Unassembled WGS sequence"/>
</dbReference>
<evidence type="ECO:0000313" key="4">
    <source>
        <dbReference type="EMBL" id="MBI1757018.1"/>
    </source>
</evidence>
<keyword evidence="2" id="KW-0812">Transmembrane</keyword>
<name>A0A931PU36_FIMGI</name>
<feature type="transmembrane region" description="Helical" evidence="2">
    <location>
        <begin position="129"/>
        <end position="149"/>
    </location>
</feature>
<evidence type="ECO:0000256" key="1">
    <source>
        <dbReference type="SAM" id="MobiDB-lite"/>
    </source>
</evidence>
<keyword evidence="2" id="KW-0472">Membrane</keyword>
<accession>A0A931PU36</accession>
<sequence length="155" mass="16682">MNPYRAAAIALFIAISALCAAKPPFLKVFLATYKVNPRSALGKARCLTCHRPPAPPIRNPYGKAVEAALHASGSRMITPEMLRSVEKLDSDGDGFSNIEEIRAGTLPGNPKSKPRRKRRGSPSAEDNRFATFALFLFPSAGLAYGALLARRGATE</sequence>
<protein>
    <recommendedName>
        <fullName evidence="6">EF-hand domain-containing protein</fullName>
    </recommendedName>
</protein>
<feature type="region of interest" description="Disordered" evidence="1">
    <location>
        <begin position="93"/>
        <end position="124"/>
    </location>
</feature>
<evidence type="ECO:0000256" key="2">
    <source>
        <dbReference type="SAM" id="Phobius"/>
    </source>
</evidence>
<comment type="caution">
    <text evidence="4">The sequence shown here is derived from an EMBL/GenBank/DDBJ whole genome shotgun (WGS) entry which is preliminary data.</text>
</comment>